<dbReference type="PANTHER" id="PTHR11567">
    <property type="entry name" value="ACID PHOSPHATASE-RELATED"/>
    <property type="match status" value="1"/>
</dbReference>
<evidence type="ECO:0008006" key="5">
    <source>
        <dbReference type="Google" id="ProtNLM"/>
    </source>
</evidence>
<evidence type="ECO:0000256" key="2">
    <source>
        <dbReference type="ARBA" id="ARBA00005375"/>
    </source>
</evidence>
<comment type="similarity">
    <text evidence="2">Belongs to the histidine acid phosphatase family.</text>
</comment>
<proteinExistence type="inferred from homology"/>
<dbReference type="InterPro" id="IPR050645">
    <property type="entry name" value="Histidine_acid_phosphatase"/>
</dbReference>
<dbReference type="AlphaFoldDB" id="A0AAV5SKP6"/>
<dbReference type="GO" id="GO:0003993">
    <property type="term" value="F:acid phosphatase activity"/>
    <property type="evidence" value="ECO:0007669"/>
    <property type="project" value="UniProtKB-EC"/>
</dbReference>
<dbReference type="InterPro" id="IPR033379">
    <property type="entry name" value="Acid_Pase_AS"/>
</dbReference>
<evidence type="ECO:0000313" key="3">
    <source>
        <dbReference type="EMBL" id="GMS81253.1"/>
    </source>
</evidence>
<dbReference type="Gene3D" id="3.40.50.1240">
    <property type="entry name" value="Phosphoglycerate mutase-like"/>
    <property type="match status" value="1"/>
</dbReference>
<dbReference type="PANTHER" id="PTHR11567:SF210">
    <property type="entry name" value="ACID PHOSPHATASE 5-RELATED"/>
    <property type="match status" value="1"/>
</dbReference>
<accession>A0AAV5SKP6</accession>
<dbReference type="Pfam" id="PF00328">
    <property type="entry name" value="His_Phos_2"/>
    <property type="match status" value="1"/>
</dbReference>
<gene>
    <name evidence="3" type="ORF">PENTCL1PPCAC_3428</name>
</gene>
<feature type="non-terminal residue" evidence="3">
    <location>
        <position position="1"/>
    </location>
</feature>
<dbReference type="CDD" id="cd07061">
    <property type="entry name" value="HP_HAP_like"/>
    <property type="match status" value="1"/>
</dbReference>
<protein>
    <recommendedName>
        <fullName evidence="5">Phosphatase</fullName>
    </recommendedName>
</protein>
<dbReference type="Proteomes" id="UP001432027">
    <property type="component" value="Unassembled WGS sequence"/>
</dbReference>
<sequence>IILPVFLILPLSQCDLLFVAVIWRHGDRAPGDLPYPLDQNDVRAWPRGWNQLTNKGIKQMYDLGVFLRERYMKESEHINEVFNKDEVLVISSDAERALSSAQSVMASLFPPKHEFKWKEDFDWQPIPIHSNGVGKDDPLLKPTRIKCPAYDKLNNEQSQPLFHSINESNYQLFQQLSKYTGMKITAANAHCLYDITREIDHGMKQPDWVTEELIEKIKEFKRAVRTNEFDTQPKARFRGGYLLGDWHRRINAISNGEKKAMKTILYSSHDRTLSALLSTMGVFNNQIVPYAAAVMAELHRDDGQYFVQMWYRNETSSVHSTPYPLTLPECPFSCPLSSFNSIIAPLTVNSTQQLEEMCNSASPLHA</sequence>
<reference evidence="3" key="1">
    <citation type="submission" date="2023-10" db="EMBL/GenBank/DDBJ databases">
        <title>Genome assembly of Pristionchus species.</title>
        <authorList>
            <person name="Yoshida K."/>
            <person name="Sommer R.J."/>
        </authorList>
    </citation>
    <scope>NUCLEOTIDE SEQUENCE</scope>
    <source>
        <strain evidence="3">RS0144</strain>
    </source>
</reference>
<organism evidence="3 4">
    <name type="scientific">Pristionchus entomophagus</name>
    <dbReference type="NCBI Taxonomy" id="358040"/>
    <lineage>
        <taxon>Eukaryota</taxon>
        <taxon>Metazoa</taxon>
        <taxon>Ecdysozoa</taxon>
        <taxon>Nematoda</taxon>
        <taxon>Chromadorea</taxon>
        <taxon>Rhabditida</taxon>
        <taxon>Rhabditina</taxon>
        <taxon>Diplogasteromorpha</taxon>
        <taxon>Diplogasteroidea</taxon>
        <taxon>Neodiplogasteridae</taxon>
        <taxon>Pristionchus</taxon>
    </lineage>
</organism>
<keyword evidence="4" id="KW-1185">Reference proteome</keyword>
<dbReference type="SUPFAM" id="SSF53254">
    <property type="entry name" value="Phosphoglycerate mutase-like"/>
    <property type="match status" value="1"/>
</dbReference>
<comment type="catalytic activity">
    <reaction evidence="1">
        <text>a phosphate monoester + H2O = an alcohol + phosphate</text>
        <dbReference type="Rhea" id="RHEA:15017"/>
        <dbReference type="ChEBI" id="CHEBI:15377"/>
        <dbReference type="ChEBI" id="CHEBI:30879"/>
        <dbReference type="ChEBI" id="CHEBI:43474"/>
        <dbReference type="ChEBI" id="CHEBI:67140"/>
        <dbReference type="EC" id="3.1.3.2"/>
    </reaction>
</comment>
<dbReference type="PROSITE" id="PS00616">
    <property type="entry name" value="HIS_ACID_PHOSPHAT_1"/>
    <property type="match status" value="1"/>
</dbReference>
<comment type="caution">
    <text evidence="3">The sequence shown here is derived from an EMBL/GenBank/DDBJ whole genome shotgun (WGS) entry which is preliminary data.</text>
</comment>
<evidence type="ECO:0000256" key="1">
    <source>
        <dbReference type="ARBA" id="ARBA00000032"/>
    </source>
</evidence>
<dbReference type="InterPro" id="IPR029033">
    <property type="entry name" value="His_PPase_superfam"/>
</dbReference>
<evidence type="ECO:0000313" key="4">
    <source>
        <dbReference type="Proteomes" id="UP001432027"/>
    </source>
</evidence>
<name>A0AAV5SKP6_9BILA</name>
<dbReference type="InterPro" id="IPR000560">
    <property type="entry name" value="His_Pase_clade-2"/>
</dbReference>
<dbReference type="EMBL" id="BTSX01000001">
    <property type="protein sequence ID" value="GMS81253.1"/>
    <property type="molecule type" value="Genomic_DNA"/>
</dbReference>